<dbReference type="RefSeq" id="WP_379909123.1">
    <property type="nucleotide sequence ID" value="NZ_JBHSWE010000001.1"/>
</dbReference>
<dbReference type="Proteomes" id="UP001596422">
    <property type="component" value="Unassembled WGS sequence"/>
</dbReference>
<keyword evidence="3 6" id="KW-0812">Transmembrane</keyword>
<evidence type="ECO:0000256" key="5">
    <source>
        <dbReference type="ARBA" id="ARBA00023136"/>
    </source>
</evidence>
<feature type="transmembrane region" description="Helical" evidence="6">
    <location>
        <begin position="39"/>
        <end position="60"/>
    </location>
</feature>
<evidence type="ECO:0000256" key="1">
    <source>
        <dbReference type="ARBA" id="ARBA00004651"/>
    </source>
</evidence>
<proteinExistence type="predicted"/>
<keyword evidence="5 6" id="KW-0472">Membrane</keyword>
<organism evidence="7 8">
    <name type="scientific">Marinobacterium aestuariivivens</name>
    <dbReference type="NCBI Taxonomy" id="1698799"/>
    <lineage>
        <taxon>Bacteria</taxon>
        <taxon>Pseudomonadati</taxon>
        <taxon>Pseudomonadota</taxon>
        <taxon>Gammaproteobacteria</taxon>
        <taxon>Oceanospirillales</taxon>
        <taxon>Oceanospirillaceae</taxon>
        <taxon>Marinobacterium</taxon>
    </lineage>
</organism>
<evidence type="ECO:0000256" key="2">
    <source>
        <dbReference type="ARBA" id="ARBA00022475"/>
    </source>
</evidence>
<evidence type="ECO:0000313" key="8">
    <source>
        <dbReference type="Proteomes" id="UP001596422"/>
    </source>
</evidence>
<feature type="transmembrane region" description="Helical" evidence="6">
    <location>
        <begin position="103"/>
        <end position="121"/>
    </location>
</feature>
<feature type="transmembrane region" description="Helical" evidence="6">
    <location>
        <begin position="72"/>
        <end position="97"/>
    </location>
</feature>
<dbReference type="InterPro" id="IPR005598">
    <property type="entry name" value="ATP_synth_I"/>
</dbReference>
<comment type="caution">
    <text evidence="7">The sequence shown here is derived from an EMBL/GenBank/DDBJ whole genome shotgun (WGS) entry which is preliminary data.</text>
</comment>
<accession>A0ABW1ZZI5</accession>
<keyword evidence="8" id="KW-1185">Reference proteome</keyword>
<dbReference type="Pfam" id="PF03899">
    <property type="entry name" value="ATP-synt_I"/>
    <property type="match status" value="1"/>
</dbReference>
<reference evidence="8" key="1">
    <citation type="journal article" date="2019" name="Int. J. Syst. Evol. Microbiol.">
        <title>The Global Catalogue of Microorganisms (GCM) 10K type strain sequencing project: providing services to taxonomists for standard genome sequencing and annotation.</title>
        <authorList>
            <consortium name="The Broad Institute Genomics Platform"/>
            <consortium name="The Broad Institute Genome Sequencing Center for Infectious Disease"/>
            <person name="Wu L."/>
            <person name="Ma J."/>
        </authorList>
    </citation>
    <scope>NUCLEOTIDE SEQUENCE [LARGE SCALE GENOMIC DNA]</scope>
    <source>
        <strain evidence="8">NBRC 111756</strain>
    </source>
</reference>
<dbReference type="EMBL" id="JBHSWE010000001">
    <property type="protein sequence ID" value="MFC6670618.1"/>
    <property type="molecule type" value="Genomic_DNA"/>
</dbReference>
<gene>
    <name evidence="7" type="ORF">ACFQDL_11400</name>
</gene>
<keyword evidence="4 6" id="KW-1133">Transmembrane helix</keyword>
<evidence type="ECO:0000256" key="4">
    <source>
        <dbReference type="ARBA" id="ARBA00022989"/>
    </source>
</evidence>
<evidence type="ECO:0000256" key="3">
    <source>
        <dbReference type="ARBA" id="ARBA00022692"/>
    </source>
</evidence>
<name>A0ABW1ZZI5_9GAMM</name>
<feature type="transmembrane region" description="Helical" evidence="6">
    <location>
        <begin position="12"/>
        <end position="33"/>
    </location>
</feature>
<protein>
    <submittedName>
        <fullName evidence="7">ATP synthase subunit I</fullName>
    </submittedName>
</protein>
<evidence type="ECO:0000256" key="6">
    <source>
        <dbReference type="SAM" id="Phobius"/>
    </source>
</evidence>
<keyword evidence="2" id="KW-1003">Cell membrane</keyword>
<sequence>MHRESSPLRRVLQILLLQTAIALLLCGGLLLFAGRVESWSALLGSLIYLVPNLYFAVKTLSRRRGLTGPKVLAAMYIGQIWKMALAILGFSLVFVLVQPLSPFSLFGAFILQQLIGWIAYARMMPTTGS</sequence>
<evidence type="ECO:0000313" key="7">
    <source>
        <dbReference type="EMBL" id="MFC6670618.1"/>
    </source>
</evidence>
<comment type="subcellular location">
    <subcellularLocation>
        <location evidence="1">Cell membrane</location>
        <topology evidence="1">Multi-pass membrane protein</topology>
    </subcellularLocation>
</comment>